<dbReference type="AlphaFoldDB" id="A0A6C0J4T9"/>
<evidence type="ECO:0008006" key="2">
    <source>
        <dbReference type="Google" id="ProtNLM"/>
    </source>
</evidence>
<dbReference type="Gene3D" id="3.40.630.30">
    <property type="match status" value="1"/>
</dbReference>
<sequence>MLLNYIVKIDELYLTVDINNQNAIKLYSKNKFKVVETFDTYYEMVKLN</sequence>
<dbReference type="InterPro" id="IPR016181">
    <property type="entry name" value="Acyl_CoA_acyltransferase"/>
</dbReference>
<organism evidence="1">
    <name type="scientific">viral metagenome</name>
    <dbReference type="NCBI Taxonomy" id="1070528"/>
    <lineage>
        <taxon>unclassified sequences</taxon>
        <taxon>metagenomes</taxon>
        <taxon>organismal metagenomes</taxon>
    </lineage>
</organism>
<evidence type="ECO:0000313" key="1">
    <source>
        <dbReference type="EMBL" id="QHU00652.1"/>
    </source>
</evidence>
<proteinExistence type="predicted"/>
<reference evidence="1" key="1">
    <citation type="journal article" date="2020" name="Nature">
        <title>Giant virus diversity and host interactions through global metagenomics.</title>
        <authorList>
            <person name="Schulz F."/>
            <person name="Roux S."/>
            <person name="Paez-Espino D."/>
            <person name="Jungbluth S."/>
            <person name="Walsh D.A."/>
            <person name="Denef V.J."/>
            <person name="McMahon K.D."/>
            <person name="Konstantinidis K.T."/>
            <person name="Eloe-Fadrosh E.A."/>
            <person name="Kyrpides N.C."/>
            <person name="Woyke T."/>
        </authorList>
    </citation>
    <scope>NUCLEOTIDE SEQUENCE</scope>
    <source>
        <strain evidence="1">GVMAG-M-3300025860-20</strain>
    </source>
</reference>
<name>A0A6C0J4T9_9ZZZZ</name>
<protein>
    <recommendedName>
        <fullName evidence="2">N-acetyltransferase domain-containing protein</fullName>
    </recommendedName>
</protein>
<dbReference type="SUPFAM" id="SSF55729">
    <property type="entry name" value="Acyl-CoA N-acyltransferases (Nat)"/>
    <property type="match status" value="1"/>
</dbReference>
<dbReference type="EMBL" id="MN740328">
    <property type="protein sequence ID" value="QHU00652.1"/>
    <property type="molecule type" value="Genomic_DNA"/>
</dbReference>
<accession>A0A6C0J4T9</accession>